<dbReference type="EMBL" id="LGFT01000016">
    <property type="protein sequence ID" value="KUK44766.1"/>
    <property type="molecule type" value="Genomic_DNA"/>
</dbReference>
<accession>A0A101FUQ8</accession>
<dbReference type="Proteomes" id="UP000057043">
    <property type="component" value="Unassembled WGS sequence"/>
</dbReference>
<name>A0A101FUQ8_9EURY</name>
<evidence type="ECO:0000313" key="1">
    <source>
        <dbReference type="EMBL" id="KUK44766.1"/>
    </source>
</evidence>
<sequence length="218" mass="23447">MITKSMLLLMAALAALAAAGPAVADLVTIEAGDYSIALNVDLVKNDSQEIDAGSLTYPLVVRGSQWPGEVASAANYSRQTFSIGSASEDVTDVPHDLLTLESNVGIQLDTYPEPTEGGLNTTPFGLGGEVENLTVTFDKNVTVGWINPIQTPMYRAEWNYGDGNDLPDVYFVLFAVDEVTTCRMESIYGVSGDEKSAEEFEVFLKNVDVLLHVRSSGE</sequence>
<proteinExistence type="predicted"/>
<dbReference type="AlphaFoldDB" id="A0A101FUQ8"/>
<evidence type="ECO:0000313" key="2">
    <source>
        <dbReference type="Proteomes" id="UP000057043"/>
    </source>
</evidence>
<reference evidence="1 2" key="1">
    <citation type="journal article" date="2015" name="MBio">
        <title>Genome-Resolved Metagenomic Analysis Reveals Roles for Candidate Phyla and Other Microbial Community Members in Biogeochemical Transformations in Oil Reservoirs.</title>
        <authorList>
            <person name="Hu P."/>
            <person name="Tom L."/>
            <person name="Singh A."/>
            <person name="Thomas B.C."/>
            <person name="Baker B.J."/>
            <person name="Piceno Y.M."/>
            <person name="Andersen G.L."/>
            <person name="Banfield J.F."/>
        </authorList>
    </citation>
    <scope>NUCLEOTIDE SEQUENCE [LARGE SCALE GENOMIC DNA]</scope>
    <source>
        <strain evidence="1">57_489</strain>
    </source>
</reference>
<comment type="caution">
    <text evidence="1">The sequence shown here is derived from an EMBL/GenBank/DDBJ whole genome shotgun (WGS) entry which is preliminary data.</text>
</comment>
<protein>
    <submittedName>
        <fullName evidence="1">Uncharacterized protein</fullName>
    </submittedName>
</protein>
<organism evidence="1 2">
    <name type="scientific">Methanothrix harundinacea</name>
    <dbReference type="NCBI Taxonomy" id="301375"/>
    <lineage>
        <taxon>Archaea</taxon>
        <taxon>Methanobacteriati</taxon>
        <taxon>Methanobacteriota</taxon>
        <taxon>Stenosarchaea group</taxon>
        <taxon>Methanomicrobia</taxon>
        <taxon>Methanotrichales</taxon>
        <taxon>Methanotrichaceae</taxon>
        <taxon>Methanothrix</taxon>
    </lineage>
</organism>
<dbReference type="PATRIC" id="fig|301375.7.peg.441"/>
<gene>
    <name evidence="1" type="ORF">XD72_0871</name>
</gene>